<keyword evidence="2" id="KW-1133">Transmembrane helix</keyword>
<reference evidence="4 5" key="1">
    <citation type="submission" date="2018-11" db="EMBL/GenBank/DDBJ databases">
        <authorList>
            <person name="Li F."/>
        </authorList>
    </citation>
    <scope>NUCLEOTIDE SEQUENCE [LARGE SCALE GENOMIC DNA]</scope>
    <source>
        <strain evidence="4 5">YS17T</strain>
    </source>
</reference>
<dbReference type="PANTHER" id="PTHR43156:SF2">
    <property type="entry name" value="STAGE II SPORULATION PROTEIN E"/>
    <property type="match status" value="1"/>
</dbReference>
<feature type="transmembrane region" description="Helical" evidence="2">
    <location>
        <begin position="32"/>
        <end position="56"/>
    </location>
</feature>
<dbReference type="InterPro" id="IPR052016">
    <property type="entry name" value="Bact_Sigma-Reg"/>
</dbReference>
<dbReference type="InterPro" id="IPR036457">
    <property type="entry name" value="PPM-type-like_dom_sf"/>
</dbReference>
<evidence type="ECO:0000313" key="4">
    <source>
        <dbReference type="EMBL" id="RQN08355.1"/>
    </source>
</evidence>
<protein>
    <submittedName>
        <fullName evidence="4">Serine/threonine-protein phosphatase</fullName>
    </submittedName>
</protein>
<keyword evidence="2" id="KW-0812">Transmembrane</keyword>
<dbReference type="PANTHER" id="PTHR43156">
    <property type="entry name" value="STAGE II SPORULATION PROTEIN E-RELATED"/>
    <property type="match status" value="1"/>
</dbReference>
<dbReference type="Gene3D" id="3.60.40.10">
    <property type="entry name" value="PPM-type phosphatase domain"/>
    <property type="match status" value="1"/>
</dbReference>
<dbReference type="OrthoDB" id="4935951at2"/>
<keyword evidence="2" id="KW-0472">Membrane</keyword>
<keyword evidence="5" id="KW-1185">Reference proteome</keyword>
<gene>
    <name evidence="4" type="ORF">EHW97_07035</name>
</gene>
<feature type="transmembrane region" description="Helical" evidence="2">
    <location>
        <begin position="76"/>
        <end position="94"/>
    </location>
</feature>
<dbReference type="GO" id="GO:0016791">
    <property type="term" value="F:phosphatase activity"/>
    <property type="evidence" value="ECO:0007669"/>
    <property type="project" value="TreeGrafter"/>
</dbReference>
<feature type="domain" description="PPM-type phosphatase" evidence="3">
    <location>
        <begin position="147"/>
        <end position="368"/>
    </location>
</feature>
<evidence type="ECO:0000256" key="1">
    <source>
        <dbReference type="ARBA" id="ARBA00022801"/>
    </source>
</evidence>
<accession>A0A3N6X2L1</accession>
<dbReference type="Proteomes" id="UP000275225">
    <property type="component" value="Unassembled WGS sequence"/>
</dbReference>
<dbReference type="AlphaFoldDB" id="A0A3N6X2L1"/>
<evidence type="ECO:0000259" key="3">
    <source>
        <dbReference type="SMART" id="SM00331"/>
    </source>
</evidence>
<dbReference type="RefSeq" id="WP_124236456.1">
    <property type="nucleotide sequence ID" value="NZ_JBHUFI010000005.1"/>
</dbReference>
<dbReference type="SUPFAM" id="SSF81606">
    <property type="entry name" value="PP2C-like"/>
    <property type="match status" value="1"/>
</dbReference>
<comment type="caution">
    <text evidence="4">The sequence shown here is derived from an EMBL/GenBank/DDBJ whole genome shotgun (WGS) entry which is preliminary data.</text>
</comment>
<keyword evidence="1" id="KW-0378">Hydrolase</keyword>
<dbReference type="SMART" id="SM00331">
    <property type="entry name" value="PP2C_SIG"/>
    <property type="match status" value="1"/>
</dbReference>
<evidence type="ECO:0000313" key="5">
    <source>
        <dbReference type="Proteomes" id="UP000275225"/>
    </source>
</evidence>
<name>A0A3N6X2L1_9ACTN</name>
<dbReference type="EMBL" id="RQJX01000007">
    <property type="protein sequence ID" value="RQN08355.1"/>
    <property type="molecule type" value="Genomic_DNA"/>
</dbReference>
<evidence type="ECO:0000256" key="2">
    <source>
        <dbReference type="SAM" id="Phobius"/>
    </source>
</evidence>
<sequence>MRPSSISPRRSALRYADDVVDRWRHGSPEGQTIVLSVLIAATVLMFFGSIAWYGVFPAVSFLLPLVVGGLMLRWKPLAGLTAVALIAAVGAVAIEATRTGLPAGRIGTIVVIVVVALLQLYMARLNRSELPGPVGQAMFVDLRDRLQAQGNIPALPEGWRIESLIRSAEGTSYAGDFMVAHLSQDDTHLEIVLVDVCGKGVAAGTQALQFSGALGGLIGSLPPLGFFSAANDYLLRQHWVEGFATAVHVAIDFASGRYTILNAGHPPVLRWCSRNDSWYIDGASGTALGVTDRPHFQPSEGVLEPGEALLLYTDGVVESRGHDLADGIHALQDNAADAIRLGFAGAPGRILERVPDRGDDRAVLLIEREA</sequence>
<organism evidence="4 5">
    <name type="scientific">Aeromicrobium camelliae</name>
    <dbReference type="NCBI Taxonomy" id="1538144"/>
    <lineage>
        <taxon>Bacteria</taxon>
        <taxon>Bacillati</taxon>
        <taxon>Actinomycetota</taxon>
        <taxon>Actinomycetes</taxon>
        <taxon>Propionibacteriales</taxon>
        <taxon>Nocardioidaceae</taxon>
        <taxon>Aeromicrobium</taxon>
    </lineage>
</organism>
<feature type="transmembrane region" description="Helical" evidence="2">
    <location>
        <begin position="106"/>
        <end position="123"/>
    </location>
</feature>
<dbReference type="Pfam" id="PF07228">
    <property type="entry name" value="SpoIIE"/>
    <property type="match status" value="1"/>
</dbReference>
<dbReference type="InterPro" id="IPR001932">
    <property type="entry name" value="PPM-type_phosphatase-like_dom"/>
</dbReference>
<proteinExistence type="predicted"/>